<dbReference type="GO" id="GO:0005524">
    <property type="term" value="F:ATP binding"/>
    <property type="evidence" value="ECO:0007669"/>
    <property type="project" value="UniProtKB-KW"/>
</dbReference>
<dbReference type="SUPFAM" id="SSF52172">
    <property type="entry name" value="CheY-like"/>
    <property type="match status" value="1"/>
</dbReference>
<keyword evidence="5" id="KW-0547">Nucleotide-binding</keyword>
<dbReference type="Pfam" id="PF07695">
    <property type="entry name" value="7TMR-DISM_7TM"/>
    <property type="match status" value="1"/>
</dbReference>
<evidence type="ECO:0000259" key="12">
    <source>
        <dbReference type="PROSITE" id="PS50110"/>
    </source>
</evidence>
<dbReference type="InterPro" id="IPR008979">
    <property type="entry name" value="Galactose-bd-like_sf"/>
</dbReference>
<dbReference type="Pfam" id="PF02518">
    <property type="entry name" value="HATPase_c"/>
    <property type="match status" value="2"/>
</dbReference>
<feature type="domain" description="Response regulatory" evidence="12">
    <location>
        <begin position="697"/>
        <end position="813"/>
    </location>
</feature>
<evidence type="ECO:0000256" key="6">
    <source>
        <dbReference type="ARBA" id="ARBA00022777"/>
    </source>
</evidence>
<dbReference type="PRINTS" id="PR00344">
    <property type="entry name" value="BCTRLSENSOR"/>
</dbReference>
<dbReference type="SMART" id="SM00448">
    <property type="entry name" value="REC"/>
    <property type="match status" value="1"/>
</dbReference>
<dbReference type="InterPro" id="IPR036890">
    <property type="entry name" value="HATPase_C_sf"/>
</dbReference>
<dbReference type="PANTHER" id="PTHR43047:SF72">
    <property type="entry name" value="OSMOSENSING HISTIDINE PROTEIN KINASE SLN1"/>
    <property type="match status" value="1"/>
</dbReference>
<feature type="domain" description="Histidine kinase" evidence="11">
    <location>
        <begin position="927"/>
        <end position="1023"/>
    </location>
</feature>
<evidence type="ECO:0000256" key="7">
    <source>
        <dbReference type="ARBA" id="ARBA00022840"/>
    </source>
</evidence>
<keyword evidence="4" id="KW-0808">Transferase</keyword>
<dbReference type="SMART" id="SM00387">
    <property type="entry name" value="HATPase_c"/>
    <property type="match status" value="2"/>
</dbReference>
<feature type="transmembrane region" description="Helical" evidence="10">
    <location>
        <begin position="304"/>
        <end position="322"/>
    </location>
</feature>
<dbReference type="InterPro" id="IPR005467">
    <property type="entry name" value="His_kinase_dom"/>
</dbReference>
<dbReference type="Gene3D" id="2.60.120.260">
    <property type="entry name" value="Galactose-binding domain-like"/>
    <property type="match status" value="1"/>
</dbReference>
<keyword evidence="10" id="KW-0812">Transmembrane</keyword>
<dbReference type="SMART" id="SM00388">
    <property type="entry name" value="HisKA"/>
    <property type="match status" value="1"/>
</dbReference>
<dbReference type="Pfam" id="PF06580">
    <property type="entry name" value="His_kinase"/>
    <property type="match status" value="1"/>
</dbReference>
<dbReference type="CDD" id="cd17574">
    <property type="entry name" value="REC_OmpR"/>
    <property type="match status" value="1"/>
</dbReference>
<evidence type="ECO:0000256" key="4">
    <source>
        <dbReference type="ARBA" id="ARBA00022679"/>
    </source>
</evidence>
<evidence type="ECO:0000256" key="1">
    <source>
        <dbReference type="ARBA" id="ARBA00000085"/>
    </source>
</evidence>
<reference evidence="13 14" key="1">
    <citation type="submission" date="2022-08" db="EMBL/GenBank/DDBJ databases">
        <title>Paenibacillus endoradicis sp. nov., Paenibacillus radicibacter sp. nov and Paenibacillus pararadicis sp. nov., three cold-adapted plant growth-promoting bacteria isolated from root of Larix gmelinii in Great Khingan.</title>
        <authorList>
            <person name="Xue H."/>
        </authorList>
    </citation>
    <scope>NUCLEOTIDE SEQUENCE [LARGE SCALE GENOMIC DNA]</scope>
    <source>
        <strain evidence="13 14">N5-1-1-5</strain>
    </source>
</reference>
<keyword evidence="14" id="KW-1185">Reference proteome</keyword>
<dbReference type="PROSITE" id="PS50110">
    <property type="entry name" value="RESPONSE_REGULATORY"/>
    <property type="match status" value="1"/>
</dbReference>
<keyword evidence="8" id="KW-0902">Two-component regulatory system</keyword>
<keyword evidence="10" id="KW-0472">Membrane</keyword>
<feature type="transmembrane region" description="Helical" evidence="10">
    <location>
        <begin position="385"/>
        <end position="404"/>
    </location>
</feature>
<evidence type="ECO:0000256" key="2">
    <source>
        <dbReference type="ARBA" id="ARBA00012438"/>
    </source>
</evidence>
<dbReference type="InterPro" id="IPR010559">
    <property type="entry name" value="Sig_transdc_His_kin_internal"/>
</dbReference>
<dbReference type="EC" id="2.7.13.3" evidence="2"/>
<evidence type="ECO:0000256" key="3">
    <source>
        <dbReference type="ARBA" id="ARBA00022553"/>
    </source>
</evidence>
<evidence type="ECO:0000256" key="5">
    <source>
        <dbReference type="ARBA" id="ARBA00022741"/>
    </source>
</evidence>
<dbReference type="Gene3D" id="3.30.565.10">
    <property type="entry name" value="Histidine kinase-like ATPase, C-terminal domain"/>
    <property type="match status" value="2"/>
</dbReference>
<organism evidence="13 14">
    <name type="scientific">Paenibacillus radicis</name>
    <name type="common">ex Xue et al. 2023</name>
    <dbReference type="NCBI Taxonomy" id="2972489"/>
    <lineage>
        <taxon>Bacteria</taxon>
        <taxon>Bacillati</taxon>
        <taxon>Bacillota</taxon>
        <taxon>Bacilli</taxon>
        <taxon>Bacillales</taxon>
        <taxon>Paenibacillaceae</taxon>
        <taxon>Paenibacillus</taxon>
    </lineage>
</organism>
<dbReference type="SUPFAM" id="SSF55874">
    <property type="entry name" value="ATPase domain of HSP90 chaperone/DNA topoisomerase II/histidine kinase"/>
    <property type="match status" value="2"/>
</dbReference>
<dbReference type="InterPro" id="IPR003661">
    <property type="entry name" value="HisK_dim/P_dom"/>
</dbReference>
<proteinExistence type="predicted"/>
<evidence type="ECO:0000256" key="8">
    <source>
        <dbReference type="ARBA" id="ARBA00023012"/>
    </source>
</evidence>
<protein>
    <recommendedName>
        <fullName evidence="2">histidine kinase</fullName>
        <ecNumber evidence="2">2.7.13.3</ecNumber>
    </recommendedName>
</protein>
<dbReference type="Gene3D" id="3.40.50.2300">
    <property type="match status" value="1"/>
</dbReference>
<dbReference type="InterPro" id="IPR004358">
    <property type="entry name" value="Sig_transdc_His_kin-like_C"/>
</dbReference>
<accession>A0ABT1YPZ5</accession>
<dbReference type="SUPFAM" id="SSF49785">
    <property type="entry name" value="Galactose-binding domain-like"/>
    <property type="match status" value="1"/>
</dbReference>
<dbReference type="InterPro" id="IPR036097">
    <property type="entry name" value="HisK_dim/P_sf"/>
</dbReference>
<dbReference type="CDD" id="cd00082">
    <property type="entry name" value="HisKA"/>
    <property type="match status" value="1"/>
</dbReference>
<sequence>MTKRKAIFITGSFFIALFLIRIIWATFQAPPDHPLAVRGDLDLIGFDFANDRTVALDGDWEFYPGKFVMQSESNTISSDGGRAFIHVPGDWRSALSVNNSPYGYGSYRLRIKVNPDNELTYGIRVSSVRTSSELYVNGLLLAKAGHPAETKQEYSAQSIPYTATFKANTGEIDVVVQVANYDNSKLGGVVGSFKFGSEHAVHNETWFSINMQIIVCVVLMIHALYALILYVIGTRHKVMFSFFMLVVCTVLMTMLDDDKLLLVWLPTISYEWSTKLILLSFIGVGAFLLQLAKGLLPEHVENRVFRWFLLFCVIAAISVVLLPARDALSVLAVYYTIDLFACLFVLTLSFRTTIKSDKDAIYLVLGLVSVMSNVIGGYLKGLLGAGYYPIDLIIAFLAFATFWFKRYFRISTQTAKLVQKLQETDKKKDDFLNNTSHELRNPLHGMLNIAQIVLDTGINDQDVKSRENMKLLITVGKRMSYMLNDLLDMTRLQENGLRLQTGSIRVQGVVSGVTDMLRFMTEGKPIRIVNDIPANFPNVIADENRLTQIVFNLIHNAVKYTNQGQIVIKAEIKDDKASIVVADTGIGMDQETQQRIFAPYEQGDSSITAIGGGIGLGLSICKQLVELHGGTLEVHSIPGQGSVFSFTLRLSDPNIPQNEMEFITSLSADTEIAVSVSSVSHGVISQPKSDAGSDRPNILVIDDDVVNLNILSNLLVLENYNVVTAVSGRDALAILDTREWDLIVTDIMMPHMSGYELSRIIRERFSISELPILHLTARSRQEDIDAGFRSGANDYVTKPVDAMELKSRVRALTVLKQSVREKLRMEAAWLQAQIQPHFLHNTLNSIAALSEIDNEKMSALLVAFGHYLRASFDFRNLERLVPLEHELGLVRSYLYIEKERFEDRLRIRWEVDAKFRFQVPPLSVQPLVENAIRHGILSLDEGGEIHIRITENENEAEISVADNGVGMDEETVKSVLERRMGERTGVGLFNTDRRLKQLYGKGLQIRSVPNQGTIVSFVVSKNERGA</sequence>
<dbReference type="InterPro" id="IPR001789">
    <property type="entry name" value="Sig_transdc_resp-reg_receiver"/>
</dbReference>
<feature type="domain" description="Histidine kinase" evidence="11">
    <location>
        <begin position="434"/>
        <end position="652"/>
    </location>
</feature>
<keyword evidence="10" id="KW-1133">Transmembrane helix</keyword>
<dbReference type="Gene3D" id="1.10.287.130">
    <property type="match status" value="1"/>
</dbReference>
<dbReference type="EMBL" id="JANQBD010000026">
    <property type="protein sequence ID" value="MCR8635245.1"/>
    <property type="molecule type" value="Genomic_DNA"/>
</dbReference>
<dbReference type="PROSITE" id="PS50109">
    <property type="entry name" value="HIS_KIN"/>
    <property type="match status" value="2"/>
</dbReference>
<name>A0ABT1YPZ5_9BACL</name>
<keyword evidence="6" id="KW-0418">Kinase</keyword>
<keyword evidence="3 9" id="KW-0597">Phosphoprotein</keyword>
<evidence type="ECO:0000313" key="13">
    <source>
        <dbReference type="EMBL" id="MCR8635245.1"/>
    </source>
</evidence>
<dbReference type="Pfam" id="PF00512">
    <property type="entry name" value="HisKA"/>
    <property type="match status" value="1"/>
</dbReference>
<dbReference type="Pfam" id="PF00072">
    <property type="entry name" value="Response_reg"/>
    <property type="match status" value="1"/>
</dbReference>
<dbReference type="SUPFAM" id="SSF47384">
    <property type="entry name" value="Homodimeric domain of signal transducing histidine kinase"/>
    <property type="match status" value="1"/>
</dbReference>
<dbReference type="InterPro" id="IPR003594">
    <property type="entry name" value="HATPase_dom"/>
</dbReference>
<comment type="catalytic activity">
    <reaction evidence="1">
        <text>ATP + protein L-histidine = ADP + protein N-phospho-L-histidine.</text>
        <dbReference type="EC" id="2.7.13.3"/>
    </reaction>
</comment>
<evidence type="ECO:0000256" key="9">
    <source>
        <dbReference type="PROSITE-ProRule" id="PRU00169"/>
    </source>
</evidence>
<dbReference type="PANTHER" id="PTHR43047">
    <property type="entry name" value="TWO-COMPONENT HISTIDINE PROTEIN KINASE"/>
    <property type="match status" value="1"/>
</dbReference>
<comment type="caution">
    <text evidence="13">The sequence shown here is derived from an EMBL/GenBank/DDBJ whole genome shotgun (WGS) entry which is preliminary data.</text>
</comment>
<keyword evidence="7 13" id="KW-0067">ATP-binding</keyword>
<evidence type="ECO:0000256" key="10">
    <source>
        <dbReference type="SAM" id="Phobius"/>
    </source>
</evidence>
<gene>
    <name evidence="13" type="ORF">NV381_29000</name>
</gene>
<feature type="transmembrane region" description="Helical" evidence="10">
    <location>
        <begin position="328"/>
        <end position="348"/>
    </location>
</feature>
<dbReference type="InterPro" id="IPR011623">
    <property type="entry name" value="7TMR_DISM_rcpt_extracell_dom1"/>
</dbReference>
<dbReference type="InterPro" id="IPR011006">
    <property type="entry name" value="CheY-like_superfamily"/>
</dbReference>
<feature type="modified residue" description="4-aspartylphosphate" evidence="9">
    <location>
        <position position="746"/>
    </location>
</feature>
<feature type="transmembrane region" description="Helical" evidence="10">
    <location>
        <begin position="211"/>
        <end position="231"/>
    </location>
</feature>
<evidence type="ECO:0000313" key="14">
    <source>
        <dbReference type="Proteomes" id="UP001300012"/>
    </source>
</evidence>
<evidence type="ECO:0000259" key="11">
    <source>
        <dbReference type="PROSITE" id="PS50109"/>
    </source>
</evidence>
<feature type="transmembrane region" description="Helical" evidence="10">
    <location>
        <begin position="7"/>
        <end position="27"/>
    </location>
</feature>
<feature type="transmembrane region" description="Helical" evidence="10">
    <location>
        <begin position="275"/>
        <end position="292"/>
    </location>
</feature>
<feature type="transmembrane region" description="Helical" evidence="10">
    <location>
        <begin position="238"/>
        <end position="255"/>
    </location>
</feature>
<dbReference type="Proteomes" id="UP001300012">
    <property type="component" value="Unassembled WGS sequence"/>
</dbReference>
<dbReference type="RefSeq" id="WP_258216793.1">
    <property type="nucleotide sequence ID" value="NZ_JANQBD010000026.1"/>
</dbReference>